<dbReference type="PROSITE" id="PS51465">
    <property type="entry name" value="KAZAL_2"/>
    <property type="match status" value="1"/>
</dbReference>
<evidence type="ECO:0000313" key="2">
    <source>
        <dbReference type="Ensembl" id="ENSXETP00000064286"/>
    </source>
</evidence>
<proteinExistence type="predicted"/>
<evidence type="ECO:0000259" key="1">
    <source>
        <dbReference type="PROSITE" id="PS51465"/>
    </source>
</evidence>
<dbReference type="Gene3D" id="3.30.60.30">
    <property type="match status" value="1"/>
</dbReference>
<accession>A0A6I8PX38</accession>
<reference evidence="2" key="1">
    <citation type="journal article" date="2010" name="Science">
        <title>The genome of the Western clawed frog Xenopus tropicalis.</title>
        <authorList>
            <person name="Hellsten U."/>
            <person name="Harland R.M."/>
            <person name="Gilchrist M.J."/>
            <person name="Hendrix D."/>
            <person name="Jurka J."/>
            <person name="Kapitonov V."/>
            <person name="Ovcharenko I."/>
            <person name="Putnam N.H."/>
            <person name="Shu S."/>
            <person name="Taher L."/>
            <person name="Blitz I.L."/>
            <person name="Blumberg B."/>
            <person name="Dichmann D.S."/>
            <person name="Dubchak I."/>
            <person name="Amaya E."/>
            <person name="Detter J.C."/>
            <person name="Fletcher R."/>
            <person name="Gerhard D.S."/>
            <person name="Goodstein D."/>
            <person name="Graves T."/>
            <person name="Grigoriev I.V."/>
            <person name="Grimwood J."/>
            <person name="Kawashima T."/>
            <person name="Lindquist E."/>
            <person name="Lucas S.M."/>
            <person name="Mead P.E."/>
            <person name="Mitros T."/>
            <person name="Ogino H."/>
            <person name="Ohta Y."/>
            <person name="Poliakov A.V."/>
            <person name="Pollet N."/>
            <person name="Robert J."/>
            <person name="Salamov A."/>
            <person name="Sater A.K."/>
            <person name="Schmutz J."/>
            <person name="Terry A."/>
            <person name="Vize P.D."/>
            <person name="Warren W.C."/>
            <person name="Wells D."/>
            <person name="Wills A."/>
            <person name="Wilson R.K."/>
            <person name="Zimmerman L.B."/>
            <person name="Zorn A.M."/>
            <person name="Grainger R."/>
            <person name="Grammer T."/>
            <person name="Khokha M.K."/>
            <person name="Richardson P.M."/>
            <person name="Rokhsar D.S."/>
        </authorList>
    </citation>
    <scope>NUCLEOTIDE SEQUENCE [LARGE SCALE GENOMIC DNA]</scope>
    <source>
        <strain evidence="2">Nigerian</strain>
    </source>
</reference>
<dbReference type="Bgee" id="ENSXETG00000036085">
    <property type="expression patterns" value="Expressed in heart and 5 other cell types or tissues"/>
</dbReference>
<dbReference type="AlphaFoldDB" id="A0A6I8PX38"/>
<protein>
    <recommendedName>
        <fullName evidence="1">Kazal-like domain-containing protein</fullName>
    </recommendedName>
</protein>
<name>A0A6I8PX38_XENTR</name>
<dbReference type="SMART" id="SM00280">
    <property type="entry name" value="KAZAL"/>
    <property type="match status" value="1"/>
</dbReference>
<dbReference type="Pfam" id="PF00050">
    <property type="entry name" value="Kazal_1"/>
    <property type="match status" value="1"/>
</dbReference>
<dbReference type="InParanoid" id="A0A6I8PX38"/>
<feature type="domain" description="Kazal-like" evidence="1">
    <location>
        <begin position="14"/>
        <end position="65"/>
    </location>
</feature>
<organism evidence="2">
    <name type="scientific">Xenopus tropicalis</name>
    <name type="common">Western clawed frog</name>
    <name type="synonym">Silurana tropicalis</name>
    <dbReference type="NCBI Taxonomy" id="8364"/>
    <lineage>
        <taxon>Eukaryota</taxon>
        <taxon>Metazoa</taxon>
        <taxon>Chordata</taxon>
        <taxon>Craniata</taxon>
        <taxon>Vertebrata</taxon>
        <taxon>Euteleostomi</taxon>
        <taxon>Amphibia</taxon>
        <taxon>Batrachia</taxon>
        <taxon>Anura</taxon>
        <taxon>Pipoidea</taxon>
        <taxon>Pipidae</taxon>
        <taxon>Xenopodinae</taxon>
        <taxon>Xenopus</taxon>
        <taxon>Silurana</taxon>
    </lineage>
</organism>
<sequence>VKVPTIFILKYLHFSPQEYCSAYAEHRTCTKIYSPVCGTNRITYPNMCPLHIYRLKSLPILLCKTAPAQSD</sequence>
<dbReference type="InterPro" id="IPR002350">
    <property type="entry name" value="Kazal_dom"/>
</dbReference>
<reference evidence="2" key="2">
    <citation type="submission" date="2020-05" db="UniProtKB">
        <authorList>
            <consortium name="Ensembl"/>
        </authorList>
    </citation>
    <scope>IDENTIFICATION</scope>
</reference>
<dbReference type="Ensembl" id="ENSXETT00000081943">
    <property type="protein sequence ID" value="ENSXETP00000064286"/>
    <property type="gene ID" value="ENSXETG00000036085"/>
</dbReference>
<dbReference type="SUPFAM" id="SSF100895">
    <property type="entry name" value="Kazal-type serine protease inhibitors"/>
    <property type="match status" value="1"/>
</dbReference>
<dbReference type="InterPro" id="IPR036058">
    <property type="entry name" value="Kazal_dom_sf"/>
</dbReference>